<dbReference type="CDD" id="cd00093">
    <property type="entry name" value="HTH_XRE"/>
    <property type="match status" value="1"/>
</dbReference>
<dbReference type="InterPro" id="IPR001387">
    <property type="entry name" value="Cro/C1-type_HTH"/>
</dbReference>
<dbReference type="EMBL" id="CP002628">
    <property type="protein sequence ID" value="AEB06347.1"/>
    <property type="molecule type" value="Genomic_DNA"/>
</dbReference>
<keyword evidence="6" id="KW-1185">Reference proteome</keyword>
<dbReference type="GO" id="GO:0003700">
    <property type="term" value="F:DNA-binding transcription factor activity"/>
    <property type="evidence" value="ECO:0007669"/>
    <property type="project" value="TreeGrafter"/>
</dbReference>
<keyword evidence="3" id="KW-0804">Transcription</keyword>
<accession>F2N708</accession>
<dbReference type="RefSeq" id="WP_013708090.1">
    <property type="nucleotide sequence ID" value="NC_015389.1"/>
</dbReference>
<sequence>MDKRLERQIGARIQLLRRARTGLSQEKFSVAAGIDYSYLAGVEQGRHRLSVSMLKRIADGLDLSMSEILKGL</sequence>
<dbReference type="PANTHER" id="PTHR46797">
    <property type="entry name" value="HTH-TYPE TRANSCRIPTIONAL REGULATOR"/>
    <property type="match status" value="1"/>
</dbReference>
<name>F2N708_CORGP</name>
<dbReference type="Pfam" id="PF13560">
    <property type="entry name" value="HTH_31"/>
    <property type="match status" value="1"/>
</dbReference>
<evidence type="ECO:0000313" key="5">
    <source>
        <dbReference type="EMBL" id="AEB06347.1"/>
    </source>
</evidence>
<dbReference type="Gene3D" id="1.10.260.40">
    <property type="entry name" value="lambda repressor-like DNA-binding domains"/>
    <property type="match status" value="1"/>
</dbReference>
<dbReference type="GO" id="GO:0003677">
    <property type="term" value="F:DNA binding"/>
    <property type="evidence" value="ECO:0007669"/>
    <property type="project" value="UniProtKB-KW"/>
</dbReference>
<reference evidence="6" key="1">
    <citation type="journal article" date="2013" name="Stand. Genomic Sci.">
        <title>Complete genome sequence of Coriobacterium glomerans type strain (PW2(T)) from the midgut of Pyrrhocoris apterus L. (red soldier bug).</title>
        <authorList>
            <person name="Stackebrandt E."/>
            <person name="Zeytun A."/>
            <person name="Lapidus A."/>
            <person name="Nolan M."/>
            <person name="Lucas S."/>
            <person name="Hammon N."/>
            <person name="Deshpande S."/>
            <person name="Cheng J.F."/>
            <person name="Tapia R."/>
            <person name="Goodwin L.A."/>
            <person name="Pitluck S."/>
            <person name="Liolios K."/>
            <person name="Pagani I."/>
            <person name="Ivanova N."/>
            <person name="Mavromatis K."/>
            <person name="Mikhailova N."/>
            <person name="Huntemann M."/>
            <person name="Pati A."/>
            <person name="Chen A."/>
            <person name="Palaniappan K."/>
            <person name="Chang Y.J."/>
            <person name="Land M."/>
            <person name="Hauser L."/>
            <person name="Rohde M."/>
            <person name="Pukall R."/>
            <person name="Goker M."/>
            <person name="Detter J.C."/>
            <person name="Woyke T."/>
            <person name="Bristow J."/>
            <person name="Eisen J.A."/>
            <person name="Markowitz V."/>
            <person name="Hugenholtz P."/>
            <person name="Kyrpides N.C."/>
            <person name="Klenk H.P."/>
        </authorList>
    </citation>
    <scope>NUCLEOTIDE SEQUENCE</scope>
    <source>
        <strain evidence="6">ATCC 49209 / DSM 20642 / JCM 10262 / PW2</strain>
    </source>
</reference>
<keyword evidence="2" id="KW-0238">DNA-binding</keyword>
<dbReference type="InterPro" id="IPR010982">
    <property type="entry name" value="Lambda_DNA-bd_dom_sf"/>
</dbReference>
<dbReference type="PROSITE" id="PS50943">
    <property type="entry name" value="HTH_CROC1"/>
    <property type="match status" value="1"/>
</dbReference>
<organism evidence="5 6">
    <name type="scientific">Coriobacterium glomerans (strain ATCC 49209 / DSM 20642 / JCM 10262 / PW2)</name>
    <dbReference type="NCBI Taxonomy" id="700015"/>
    <lineage>
        <taxon>Bacteria</taxon>
        <taxon>Bacillati</taxon>
        <taxon>Actinomycetota</taxon>
        <taxon>Coriobacteriia</taxon>
        <taxon>Coriobacteriales</taxon>
        <taxon>Coriobacteriaceae</taxon>
        <taxon>Coriobacterium</taxon>
    </lineage>
</organism>
<dbReference type="OrthoDB" id="3175784at2"/>
<evidence type="ECO:0000259" key="4">
    <source>
        <dbReference type="PROSITE" id="PS50943"/>
    </source>
</evidence>
<keyword evidence="1" id="KW-0805">Transcription regulation</keyword>
<dbReference type="AlphaFoldDB" id="F2N708"/>
<dbReference type="PANTHER" id="PTHR46797:SF23">
    <property type="entry name" value="HTH-TYPE TRANSCRIPTIONAL REGULATOR SUTR"/>
    <property type="match status" value="1"/>
</dbReference>
<dbReference type="SMART" id="SM00530">
    <property type="entry name" value="HTH_XRE"/>
    <property type="match status" value="1"/>
</dbReference>
<gene>
    <name evidence="5" type="ordered locus">Corgl_0220</name>
</gene>
<dbReference type="eggNOG" id="COG1396">
    <property type="taxonomic scope" value="Bacteria"/>
</dbReference>
<dbReference type="Proteomes" id="UP000006851">
    <property type="component" value="Chromosome"/>
</dbReference>
<evidence type="ECO:0000256" key="1">
    <source>
        <dbReference type="ARBA" id="ARBA00023015"/>
    </source>
</evidence>
<proteinExistence type="predicted"/>
<feature type="domain" description="HTH cro/C1-type" evidence="4">
    <location>
        <begin position="13"/>
        <end position="68"/>
    </location>
</feature>
<evidence type="ECO:0000313" key="6">
    <source>
        <dbReference type="Proteomes" id="UP000006851"/>
    </source>
</evidence>
<dbReference type="GO" id="GO:0005829">
    <property type="term" value="C:cytosol"/>
    <property type="evidence" value="ECO:0007669"/>
    <property type="project" value="TreeGrafter"/>
</dbReference>
<dbReference type="SUPFAM" id="SSF47413">
    <property type="entry name" value="lambda repressor-like DNA-binding domains"/>
    <property type="match status" value="1"/>
</dbReference>
<protein>
    <submittedName>
        <fullName evidence="5">Helix-turn-helix domain protein</fullName>
    </submittedName>
</protein>
<dbReference type="HOGENOM" id="CLU_066192_29_4_11"/>
<evidence type="ECO:0000256" key="3">
    <source>
        <dbReference type="ARBA" id="ARBA00023163"/>
    </source>
</evidence>
<evidence type="ECO:0000256" key="2">
    <source>
        <dbReference type="ARBA" id="ARBA00023125"/>
    </source>
</evidence>
<dbReference type="InterPro" id="IPR050807">
    <property type="entry name" value="TransReg_Diox_bact_type"/>
</dbReference>
<dbReference type="KEGG" id="cgo:Corgl_0220"/>